<dbReference type="GO" id="GO:0046872">
    <property type="term" value="F:metal ion binding"/>
    <property type="evidence" value="ECO:0007669"/>
    <property type="project" value="UniProtKB-KW"/>
</dbReference>
<feature type="binding site" evidence="3">
    <location>
        <begin position="17"/>
        <end position="24"/>
    </location>
    <ligand>
        <name>GTP</name>
        <dbReference type="ChEBI" id="CHEBI:37565"/>
    </ligand>
</feature>
<dbReference type="GO" id="GO:0005525">
    <property type="term" value="F:GTP binding"/>
    <property type="evidence" value="ECO:0007669"/>
    <property type="project" value="UniProtKB-KW"/>
</dbReference>
<dbReference type="EMBL" id="CAJZBQ010000039">
    <property type="protein sequence ID" value="CAG9325945.1"/>
    <property type="molecule type" value="Genomic_DNA"/>
</dbReference>
<dbReference type="SMART" id="SM00177">
    <property type="entry name" value="ARF"/>
    <property type="match status" value="1"/>
</dbReference>
<dbReference type="AlphaFoldDB" id="A0AAU9JI60"/>
<feature type="binding site" evidence="4">
    <location>
        <position position="24"/>
    </location>
    <ligand>
        <name>Mg(2+)</name>
        <dbReference type="ChEBI" id="CHEBI:18420"/>
    </ligand>
</feature>
<keyword evidence="4" id="KW-0479">Metal-binding</keyword>
<keyword evidence="1 3" id="KW-0547">Nucleotide-binding</keyword>
<dbReference type="Gene3D" id="3.40.50.300">
    <property type="entry name" value="P-loop containing nucleotide triphosphate hydrolases"/>
    <property type="match status" value="1"/>
</dbReference>
<evidence type="ECO:0000313" key="6">
    <source>
        <dbReference type="Proteomes" id="UP001162131"/>
    </source>
</evidence>
<comment type="caution">
    <text evidence="5">The sequence shown here is derived from an EMBL/GenBank/DDBJ whole genome shotgun (WGS) entry which is preliminary data.</text>
</comment>
<dbReference type="PANTHER" id="PTHR11711">
    <property type="entry name" value="ADP RIBOSYLATION FACTOR-RELATED"/>
    <property type="match status" value="1"/>
</dbReference>
<dbReference type="InterPro" id="IPR027417">
    <property type="entry name" value="P-loop_NTPase"/>
</dbReference>
<sequence>MGICSSQSTLPQILLLGLDNAGKTTFLYADKWDQFDPTVGFNYEEIHLRQIVHVGVWDVSGKSTLRCLWPLYYRNINFVAIVFVIDAEKEERFAEARRELQILINEEELRETAFLILFNSRFEPIFDLEELTARVGLDLFHKTIKWKAALVDLMEESEDFKLALKWLGEQITN</sequence>
<dbReference type="InterPro" id="IPR024156">
    <property type="entry name" value="Small_GTPase_ARF"/>
</dbReference>
<evidence type="ECO:0000256" key="1">
    <source>
        <dbReference type="ARBA" id="ARBA00022741"/>
    </source>
</evidence>
<dbReference type="SMART" id="SM00178">
    <property type="entry name" value="SAR"/>
    <property type="match status" value="1"/>
</dbReference>
<evidence type="ECO:0008006" key="7">
    <source>
        <dbReference type="Google" id="ProtNLM"/>
    </source>
</evidence>
<feature type="binding site" evidence="4">
    <location>
        <position position="38"/>
    </location>
    <ligand>
        <name>Mg(2+)</name>
        <dbReference type="ChEBI" id="CHEBI:18420"/>
    </ligand>
</feature>
<evidence type="ECO:0000256" key="3">
    <source>
        <dbReference type="PIRSR" id="PIRSR606689-1"/>
    </source>
</evidence>
<gene>
    <name evidence="5" type="ORF">BSTOLATCC_MIC39727</name>
</gene>
<evidence type="ECO:0000313" key="5">
    <source>
        <dbReference type="EMBL" id="CAG9325945.1"/>
    </source>
</evidence>
<reference evidence="5" key="1">
    <citation type="submission" date="2021-09" db="EMBL/GenBank/DDBJ databases">
        <authorList>
            <consortium name="AG Swart"/>
            <person name="Singh M."/>
            <person name="Singh A."/>
            <person name="Seah K."/>
            <person name="Emmerich C."/>
        </authorList>
    </citation>
    <scope>NUCLEOTIDE SEQUENCE</scope>
    <source>
        <strain evidence="5">ATCC30299</strain>
    </source>
</reference>
<dbReference type="GO" id="GO:0003924">
    <property type="term" value="F:GTPase activity"/>
    <property type="evidence" value="ECO:0007669"/>
    <property type="project" value="InterPro"/>
</dbReference>
<dbReference type="SUPFAM" id="SSF52540">
    <property type="entry name" value="P-loop containing nucleoside triphosphate hydrolases"/>
    <property type="match status" value="1"/>
</dbReference>
<feature type="binding site" evidence="3">
    <location>
        <position position="61"/>
    </location>
    <ligand>
        <name>GTP</name>
        <dbReference type="ChEBI" id="CHEBI:37565"/>
    </ligand>
</feature>
<accession>A0AAU9JI60</accession>
<dbReference type="Proteomes" id="UP001162131">
    <property type="component" value="Unassembled WGS sequence"/>
</dbReference>
<protein>
    <recommendedName>
        <fullName evidence="7">ADP-ribosylation factor</fullName>
    </recommendedName>
</protein>
<keyword evidence="4" id="KW-0460">Magnesium</keyword>
<dbReference type="PROSITE" id="PS51417">
    <property type="entry name" value="ARF"/>
    <property type="match status" value="1"/>
</dbReference>
<keyword evidence="2 3" id="KW-0342">GTP-binding</keyword>
<proteinExistence type="predicted"/>
<keyword evidence="6" id="KW-1185">Reference proteome</keyword>
<dbReference type="InterPro" id="IPR006689">
    <property type="entry name" value="Small_GTPase_ARF/SAR"/>
</dbReference>
<dbReference type="Pfam" id="PF00025">
    <property type="entry name" value="Arf"/>
    <property type="match status" value="1"/>
</dbReference>
<organism evidence="5 6">
    <name type="scientific">Blepharisma stoltei</name>
    <dbReference type="NCBI Taxonomy" id="1481888"/>
    <lineage>
        <taxon>Eukaryota</taxon>
        <taxon>Sar</taxon>
        <taxon>Alveolata</taxon>
        <taxon>Ciliophora</taxon>
        <taxon>Postciliodesmatophora</taxon>
        <taxon>Heterotrichea</taxon>
        <taxon>Heterotrichida</taxon>
        <taxon>Blepharismidae</taxon>
        <taxon>Blepharisma</taxon>
    </lineage>
</organism>
<evidence type="ECO:0000256" key="2">
    <source>
        <dbReference type="ARBA" id="ARBA00023134"/>
    </source>
</evidence>
<name>A0AAU9JI60_9CILI</name>
<evidence type="ECO:0000256" key="4">
    <source>
        <dbReference type="PIRSR" id="PIRSR606689-2"/>
    </source>
</evidence>